<evidence type="ECO:0000313" key="2">
    <source>
        <dbReference type="Proteomes" id="UP001057375"/>
    </source>
</evidence>
<name>A0ABQ5KYS5_9EUKA</name>
<comment type="caution">
    <text evidence="1">The sequence shown here is derived from an EMBL/GenBank/DDBJ whole genome shotgun (WGS) entry which is preliminary data.</text>
</comment>
<protein>
    <submittedName>
        <fullName evidence="1">Uncharacterized protein</fullName>
    </submittedName>
</protein>
<evidence type="ECO:0000313" key="1">
    <source>
        <dbReference type="EMBL" id="GKT37586.1"/>
    </source>
</evidence>
<proteinExistence type="predicted"/>
<reference evidence="1" key="1">
    <citation type="submission" date="2022-03" db="EMBL/GenBank/DDBJ databases">
        <title>Draft genome sequence of Aduncisulcus paluster, a free-living microaerophilic Fornicata.</title>
        <authorList>
            <person name="Yuyama I."/>
            <person name="Kume K."/>
            <person name="Tamura T."/>
            <person name="Inagaki Y."/>
            <person name="Hashimoto T."/>
        </authorList>
    </citation>
    <scope>NUCLEOTIDE SEQUENCE</scope>
    <source>
        <strain evidence="1">NY0171</strain>
    </source>
</reference>
<accession>A0ABQ5KYS5</accession>
<feature type="non-terminal residue" evidence="1">
    <location>
        <position position="20"/>
    </location>
</feature>
<gene>
    <name evidence="1" type="ORF">ADUPG1_003524</name>
</gene>
<sequence>MATTFEVNKTISEINERIKK</sequence>
<dbReference type="Proteomes" id="UP001057375">
    <property type="component" value="Unassembled WGS sequence"/>
</dbReference>
<organism evidence="1 2">
    <name type="scientific">Aduncisulcus paluster</name>
    <dbReference type="NCBI Taxonomy" id="2918883"/>
    <lineage>
        <taxon>Eukaryota</taxon>
        <taxon>Metamonada</taxon>
        <taxon>Carpediemonas-like organisms</taxon>
        <taxon>Aduncisulcus</taxon>
    </lineage>
</organism>
<keyword evidence="2" id="KW-1185">Reference proteome</keyword>
<dbReference type="EMBL" id="BQXS01004847">
    <property type="protein sequence ID" value="GKT37586.1"/>
    <property type="molecule type" value="Genomic_DNA"/>
</dbReference>